<comment type="caution">
    <text evidence="1">The sequence shown here is derived from an EMBL/GenBank/DDBJ whole genome shotgun (WGS) entry which is preliminary data.</text>
</comment>
<sequence length="117" mass="12767">MPNYCISSRGPIPEPSQNCPRTLSRITVSGNSSIARMVSCRPGLATSLPNRQWALYFRSKSGSNDWRPSTPRDTNGYFHPVPLLASASKCKLLSPTEGNITKCTSMAWHGICTEHGA</sequence>
<protein>
    <submittedName>
        <fullName evidence="1">Uncharacterized protein</fullName>
    </submittedName>
</protein>
<accession>A0A7C8NZI7</accession>
<dbReference type="EMBL" id="SOZJ01000001">
    <property type="protein sequence ID" value="TGJ73292.1"/>
    <property type="molecule type" value="Genomic_DNA"/>
</dbReference>
<gene>
    <name evidence="1" type="ORF">EYR41_012097</name>
</gene>
<reference evidence="1 2" key="1">
    <citation type="submission" date="2019-03" db="EMBL/GenBank/DDBJ databases">
        <title>Nematode-trapping fungi genome.</title>
        <authorList>
            <person name="Vidal-Diez De Ulzurrun G."/>
        </authorList>
    </citation>
    <scope>NUCLEOTIDE SEQUENCE [LARGE SCALE GENOMIC DNA]</scope>
    <source>
        <strain evidence="1 2">TWF154</strain>
    </source>
</reference>
<dbReference type="Proteomes" id="UP000297595">
    <property type="component" value="Unassembled WGS sequence"/>
</dbReference>
<proteinExistence type="predicted"/>
<evidence type="ECO:0000313" key="2">
    <source>
        <dbReference type="Proteomes" id="UP000297595"/>
    </source>
</evidence>
<dbReference type="AlphaFoldDB" id="A0A7C8NZI7"/>
<evidence type="ECO:0000313" key="1">
    <source>
        <dbReference type="EMBL" id="TGJ73292.1"/>
    </source>
</evidence>
<name>A0A7C8NZI7_ORBOL</name>
<organism evidence="1 2">
    <name type="scientific">Orbilia oligospora</name>
    <name type="common">Nematode-trapping fungus</name>
    <name type="synonym">Arthrobotrys oligospora</name>
    <dbReference type="NCBI Taxonomy" id="2813651"/>
    <lineage>
        <taxon>Eukaryota</taxon>
        <taxon>Fungi</taxon>
        <taxon>Dikarya</taxon>
        <taxon>Ascomycota</taxon>
        <taxon>Pezizomycotina</taxon>
        <taxon>Orbiliomycetes</taxon>
        <taxon>Orbiliales</taxon>
        <taxon>Orbiliaceae</taxon>
        <taxon>Orbilia</taxon>
    </lineage>
</organism>